<accession>A0A9P6DRX2</accession>
<dbReference type="AlphaFoldDB" id="A0A9P6DRX2"/>
<dbReference type="EMBL" id="MU128999">
    <property type="protein sequence ID" value="KAF9511537.1"/>
    <property type="molecule type" value="Genomic_DNA"/>
</dbReference>
<evidence type="ECO:0000313" key="2">
    <source>
        <dbReference type="EMBL" id="KAF9511537.1"/>
    </source>
</evidence>
<dbReference type="Proteomes" id="UP000886523">
    <property type="component" value="Unassembled WGS sequence"/>
</dbReference>
<organism evidence="2 3">
    <name type="scientific">Hydnum rufescens UP504</name>
    <dbReference type="NCBI Taxonomy" id="1448309"/>
    <lineage>
        <taxon>Eukaryota</taxon>
        <taxon>Fungi</taxon>
        <taxon>Dikarya</taxon>
        <taxon>Basidiomycota</taxon>
        <taxon>Agaricomycotina</taxon>
        <taxon>Agaricomycetes</taxon>
        <taxon>Cantharellales</taxon>
        <taxon>Hydnaceae</taxon>
        <taxon>Hydnum</taxon>
    </lineage>
</organism>
<protein>
    <submittedName>
        <fullName evidence="2">Uncharacterized protein</fullName>
    </submittedName>
</protein>
<keyword evidence="1" id="KW-0732">Signal</keyword>
<sequence>MFFNLATLILPVMFLGGITTATPLETREVKRTEVPRDVSNLKSPVPVSPTLATDLQHTDLEKGAPLPGGLTTPANSTFHTLADTVDQFFTCSTIDCGSCTGYALSSIFLDTCYSTDVPFVSSYIYQASNAGLPYYIYIAFPSCTDSEYIPAVNECFYNPYPDGSPQFLWSFYSH</sequence>
<gene>
    <name evidence="2" type="ORF">BS47DRAFT_1168693</name>
</gene>
<name>A0A9P6DRX2_9AGAM</name>
<reference evidence="2" key="1">
    <citation type="journal article" date="2020" name="Nat. Commun.">
        <title>Large-scale genome sequencing of mycorrhizal fungi provides insights into the early evolution of symbiotic traits.</title>
        <authorList>
            <person name="Miyauchi S."/>
            <person name="Kiss E."/>
            <person name="Kuo A."/>
            <person name="Drula E."/>
            <person name="Kohler A."/>
            <person name="Sanchez-Garcia M."/>
            <person name="Morin E."/>
            <person name="Andreopoulos B."/>
            <person name="Barry K.W."/>
            <person name="Bonito G."/>
            <person name="Buee M."/>
            <person name="Carver A."/>
            <person name="Chen C."/>
            <person name="Cichocki N."/>
            <person name="Clum A."/>
            <person name="Culley D."/>
            <person name="Crous P.W."/>
            <person name="Fauchery L."/>
            <person name="Girlanda M."/>
            <person name="Hayes R.D."/>
            <person name="Keri Z."/>
            <person name="LaButti K."/>
            <person name="Lipzen A."/>
            <person name="Lombard V."/>
            <person name="Magnuson J."/>
            <person name="Maillard F."/>
            <person name="Murat C."/>
            <person name="Nolan M."/>
            <person name="Ohm R.A."/>
            <person name="Pangilinan J."/>
            <person name="Pereira M.F."/>
            <person name="Perotto S."/>
            <person name="Peter M."/>
            <person name="Pfister S."/>
            <person name="Riley R."/>
            <person name="Sitrit Y."/>
            <person name="Stielow J.B."/>
            <person name="Szollosi G."/>
            <person name="Zifcakova L."/>
            <person name="Stursova M."/>
            <person name="Spatafora J.W."/>
            <person name="Tedersoo L."/>
            <person name="Vaario L.M."/>
            <person name="Yamada A."/>
            <person name="Yan M."/>
            <person name="Wang P."/>
            <person name="Xu J."/>
            <person name="Bruns T."/>
            <person name="Baldrian P."/>
            <person name="Vilgalys R."/>
            <person name="Dunand C."/>
            <person name="Henrissat B."/>
            <person name="Grigoriev I.V."/>
            <person name="Hibbett D."/>
            <person name="Nagy L.G."/>
            <person name="Martin F.M."/>
        </authorList>
    </citation>
    <scope>NUCLEOTIDE SEQUENCE</scope>
    <source>
        <strain evidence="2">UP504</strain>
    </source>
</reference>
<proteinExistence type="predicted"/>
<evidence type="ECO:0000256" key="1">
    <source>
        <dbReference type="SAM" id="SignalP"/>
    </source>
</evidence>
<dbReference type="OrthoDB" id="2745955at2759"/>
<feature type="chain" id="PRO_5040454213" evidence="1">
    <location>
        <begin position="22"/>
        <end position="174"/>
    </location>
</feature>
<feature type="signal peptide" evidence="1">
    <location>
        <begin position="1"/>
        <end position="21"/>
    </location>
</feature>
<comment type="caution">
    <text evidence="2">The sequence shown here is derived from an EMBL/GenBank/DDBJ whole genome shotgun (WGS) entry which is preliminary data.</text>
</comment>
<keyword evidence="3" id="KW-1185">Reference proteome</keyword>
<evidence type="ECO:0000313" key="3">
    <source>
        <dbReference type="Proteomes" id="UP000886523"/>
    </source>
</evidence>